<dbReference type="KEGG" id="abat:CFX1CAM_1050"/>
<dbReference type="InterPro" id="IPR025745">
    <property type="entry name" value="Mrr-like_N_dom"/>
</dbReference>
<dbReference type="Pfam" id="PF14338">
    <property type="entry name" value="Mrr_N"/>
    <property type="match status" value="1"/>
</dbReference>
<reference evidence="3" key="1">
    <citation type="submission" date="2017-05" db="EMBL/GenBank/DDBJ databases">
        <authorList>
            <person name="Kirkegaard R."/>
            <person name="Mcilroy J S."/>
        </authorList>
    </citation>
    <scope>NUCLEOTIDE SEQUENCE [LARGE SCALE GENOMIC DNA]</scope>
</reference>
<keyword evidence="3" id="KW-1185">Reference proteome</keyword>
<gene>
    <name evidence="2" type="ORF">CFX1CAM_1050</name>
</gene>
<evidence type="ECO:0000313" key="3">
    <source>
        <dbReference type="Proteomes" id="UP000195514"/>
    </source>
</evidence>
<organism evidence="2 3">
    <name type="scientific">Candidatus Brevifilum fermentans</name>
    <dbReference type="NCBI Taxonomy" id="1986204"/>
    <lineage>
        <taxon>Bacteria</taxon>
        <taxon>Bacillati</taxon>
        <taxon>Chloroflexota</taxon>
        <taxon>Anaerolineae</taxon>
        <taxon>Anaerolineales</taxon>
        <taxon>Anaerolineaceae</taxon>
        <taxon>Candidatus Brevifilum</taxon>
    </lineage>
</organism>
<protein>
    <recommendedName>
        <fullName evidence="1">Restriction system protein Mrr-like N-terminal domain-containing protein</fullName>
    </recommendedName>
</protein>
<dbReference type="RefSeq" id="WP_087861991.1">
    <property type="nucleotide sequence ID" value="NZ_LT859958.1"/>
</dbReference>
<evidence type="ECO:0000313" key="2">
    <source>
        <dbReference type="EMBL" id="SMX54115.1"/>
    </source>
</evidence>
<sequence length="191" mass="21738">MNDRDVMPAFDMLMEELDAIVTHLNQQGAQLMQAKEYAQAREVIVKAEAVLAFQAKVKALQEEWVRLSVSSSKKTPRKKQPGQRVMTTMLKQGLRTPNEAFMLPILQALVQLGGSGRVIEVLDRVERMMKEQLNKYDYESLPSNPKELRWRNNAQWARLNLVQAGYLASDSPRGIWEISEAGRALVLEAKE</sequence>
<dbReference type="Proteomes" id="UP000195514">
    <property type="component" value="Chromosome I"/>
</dbReference>
<dbReference type="EMBL" id="LT859958">
    <property type="protein sequence ID" value="SMX54115.1"/>
    <property type="molecule type" value="Genomic_DNA"/>
</dbReference>
<proteinExistence type="predicted"/>
<dbReference type="AlphaFoldDB" id="A0A1Y6K353"/>
<accession>A0A1Y6K353</accession>
<dbReference type="OrthoDB" id="161627at2"/>
<feature type="domain" description="Restriction system protein Mrr-like N-terminal" evidence="1">
    <location>
        <begin position="100"/>
        <end position="186"/>
    </location>
</feature>
<name>A0A1Y6K353_9CHLR</name>
<evidence type="ECO:0000259" key="1">
    <source>
        <dbReference type="Pfam" id="PF14338"/>
    </source>
</evidence>